<sequence>MTPRLSFLAAFFRVVDGRTLPAKNELANACYFTYRVGYVICDTSLGPAEAQKEMEAGRCNEDFRLMGSDFQRLVTSHFVEGARPPFEEAMWLLTSPDHFQSRTLSE</sequence>
<accession>A0A812N004</accession>
<dbReference type="OrthoDB" id="437784at2759"/>
<keyword evidence="1" id="KW-0732">Signal</keyword>
<evidence type="ECO:0000313" key="2">
    <source>
        <dbReference type="EMBL" id="CAE7273409.1"/>
    </source>
</evidence>
<dbReference type="EMBL" id="CAJNJA010011480">
    <property type="protein sequence ID" value="CAE7273409.1"/>
    <property type="molecule type" value="Genomic_DNA"/>
</dbReference>
<proteinExistence type="predicted"/>
<protein>
    <submittedName>
        <fullName evidence="2">Uncharacterized protein</fullName>
    </submittedName>
</protein>
<feature type="chain" id="PRO_5032671609" evidence="1">
    <location>
        <begin position="18"/>
        <end position="106"/>
    </location>
</feature>
<dbReference type="Proteomes" id="UP000601435">
    <property type="component" value="Unassembled WGS sequence"/>
</dbReference>
<reference evidence="2" key="1">
    <citation type="submission" date="2021-02" db="EMBL/GenBank/DDBJ databases">
        <authorList>
            <person name="Dougan E. K."/>
            <person name="Rhodes N."/>
            <person name="Thang M."/>
            <person name="Chan C."/>
        </authorList>
    </citation>
    <scope>NUCLEOTIDE SEQUENCE</scope>
</reference>
<organism evidence="2 3">
    <name type="scientific">Symbiodinium necroappetens</name>
    <dbReference type="NCBI Taxonomy" id="1628268"/>
    <lineage>
        <taxon>Eukaryota</taxon>
        <taxon>Sar</taxon>
        <taxon>Alveolata</taxon>
        <taxon>Dinophyceae</taxon>
        <taxon>Suessiales</taxon>
        <taxon>Symbiodiniaceae</taxon>
        <taxon>Symbiodinium</taxon>
    </lineage>
</organism>
<feature type="signal peptide" evidence="1">
    <location>
        <begin position="1"/>
        <end position="17"/>
    </location>
</feature>
<keyword evidence="3" id="KW-1185">Reference proteome</keyword>
<evidence type="ECO:0000313" key="3">
    <source>
        <dbReference type="Proteomes" id="UP000601435"/>
    </source>
</evidence>
<feature type="non-terminal residue" evidence="2">
    <location>
        <position position="1"/>
    </location>
</feature>
<name>A0A812N004_9DINO</name>
<dbReference type="AlphaFoldDB" id="A0A812N004"/>
<gene>
    <name evidence="2" type="ORF">SNEC2469_LOCUS6598</name>
</gene>
<evidence type="ECO:0000256" key="1">
    <source>
        <dbReference type="SAM" id="SignalP"/>
    </source>
</evidence>
<comment type="caution">
    <text evidence="2">The sequence shown here is derived from an EMBL/GenBank/DDBJ whole genome shotgun (WGS) entry which is preliminary data.</text>
</comment>